<dbReference type="EMBL" id="CAJOBA010023288">
    <property type="protein sequence ID" value="CAF3921144.1"/>
    <property type="molecule type" value="Genomic_DNA"/>
</dbReference>
<dbReference type="Proteomes" id="UP000677228">
    <property type="component" value="Unassembled WGS sequence"/>
</dbReference>
<protein>
    <submittedName>
        <fullName evidence="2">Uncharacterized protein</fullName>
    </submittedName>
</protein>
<organism evidence="2 5">
    <name type="scientific">Didymodactylos carnosus</name>
    <dbReference type="NCBI Taxonomy" id="1234261"/>
    <lineage>
        <taxon>Eukaryota</taxon>
        <taxon>Metazoa</taxon>
        <taxon>Spiralia</taxon>
        <taxon>Gnathifera</taxon>
        <taxon>Rotifera</taxon>
        <taxon>Eurotatoria</taxon>
        <taxon>Bdelloidea</taxon>
        <taxon>Philodinida</taxon>
        <taxon>Philodinidae</taxon>
        <taxon>Didymodactylos</taxon>
    </lineage>
</organism>
<dbReference type="Proteomes" id="UP000682733">
    <property type="component" value="Unassembled WGS sequence"/>
</dbReference>
<dbReference type="EMBL" id="CAJNOQ010008113">
    <property type="protein sequence ID" value="CAF1188612.1"/>
    <property type="molecule type" value="Genomic_DNA"/>
</dbReference>
<proteinExistence type="predicted"/>
<keyword evidence="5" id="KW-1185">Reference proteome</keyword>
<accession>A0A814VJY9</accession>
<evidence type="ECO:0000313" key="5">
    <source>
        <dbReference type="Proteomes" id="UP000663829"/>
    </source>
</evidence>
<dbReference type="Proteomes" id="UP000663829">
    <property type="component" value="Unassembled WGS sequence"/>
</dbReference>
<dbReference type="EMBL" id="CAJNOK010011185">
    <property type="protein sequence ID" value="CAF1134226.1"/>
    <property type="molecule type" value="Genomic_DNA"/>
</dbReference>
<evidence type="ECO:0000313" key="3">
    <source>
        <dbReference type="EMBL" id="CAF3921144.1"/>
    </source>
</evidence>
<comment type="caution">
    <text evidence="2">The sequence shown here is derived from an EMBL/GenBank/DDBJ whole genome shotgun (WGS) entry which is preliminary data.</text>
</comment>
<dbReference type="EMBL" id="CAJOBC010008115">
    <property type="protein sequence ID" value="CAF3952912.1"/>
    <property type="molecule type" value="Genomic_DNA"/>
</dbReference>
<name>A0A814VJY9_9BILA</name>
<evidence type="ECO:0000313" key="4">
    <source>
        <dbReference type="EMBL" id="CAF3952912.1"/>
    </source>
</evidence>
<evidence type="ECO:0000313" key="1">
    <source>
        <dbReference type="EMBL" id="CAF1134226.1"/>
    </source>
</evidence>
<dbReference type="Proteomes" id="UP000681722">
    <property type="component" value="Unassembled WGS sequence"/>
</dbReference>
<sequence>MKYVGEPPILQSVDETGLNPYGVMETTPDSIKNEDLKDTKEVLSDLTNGLIIYPLIEATKIIDVAWNVTEAAEFGLNEPFFDIVVLRHQQSGHYLLVKYQYCKKRQ</sequence>
<gene>
    <name evidence="2" type="ORF">GPM918_LOCUS23086</name>
    <name evidence="1" type="ORF">OVA965_LOCUS20805</name>
    <name evidence="4" type="ORF">SRO942_LOCUS23086</name>
    <name evidence="3" type="ORF">TMI583_LOCUS21297</name>
</gene>
<evidence type="ECO:0000313" key="2">
    <source>
        <dbReference type="EMBL" id="CAF1188612.1"/>
    </source>
</evidence>
<reference evidence="2" key="1">
    <citation type="submission" date="2021-02" db="EMBL/GenBank/DDBJ databases">
        <authorList>
            <person name="Nowell W R."/>
        </authorList>
    </citation>
    <scope>NUCLEOTIDE SEQUENCE</scope>
</reference>
<dbReference type="AlphaFoldDB" id="A0A814VJY9"/>